<dbReference type="Gene3D" id="3.40.50.300">
    <property type="entry name" value="P-loop containing nucleotide triphosphate hydrolases"/>
    <property type="match status" value="1"/>
</dbReference>
<dbReference type="PANTHER" id="PTHR47977">
    <property type="entry name" value="RAS-RELATED PROTEIN RAB"/>
    <property type="match status" value="1"/>
</dbReference>
<dbReference type="SUPFAM" id="SSF52540">
    <property type="entry name" value="P-loop containing nucleoside triphosphate hydrolases"/>
    <property type="match status" value="1"/>
</dbReference>
<keyword evidence="1" id="KW-0547">Nucleotide-binding</keyword>
<dbReference type="PROSITE" id="PS51421">
    <property type="entry name" value="RAS"/>
    <property type="match status" value="1"/>
</dbReference>
<dbReference type="InterPro" id="IPR027417">
    <property type="entry name" value="P-loop_NTPase"/>
</dbReference>
<dbReference type="GO" id="GO:0003924">
    <property type="term" value="F:GTPase activity"/>
    <property type="evidence" value="ECO:0007669"/>
    <property type="project" value="InterPro"/>
</dbReference>
<proteinExistence type="predicted"/>
<evidence type="ECO:0000256" key="1">
    <source>
        <dbReference type="ARBA" id="ARBA00022741"/>
    </source>
</evidence>
<dbReference type="OrthoDB" id="9989112at2759"/>
<dbReference type="PROSITE" id="PS51419">
    <property type="entry name" value="RAB"/>
    <property type="match status" value="1"/>
</dbReference>
<dbReference type="SMART" id="SM00173">
    <property type="entry name" value="RAS"/>
    <property type="match status" value="1"/>
</dbReference>
<dbReference type="InterPro" id="IPR050227">
    <property type="entry name" value="Rab"/>
</dbReference>
<organism evidence="5">
    <name type="scientific">Soboliphyme baturini</name>
    <dbReference type="NCBI Taxonomy" id="241478"/>
    <lineage>
        <taxon>Eukaryota</taxon>
        <taxon>Metazoa</taxon>
        <taxon>Ecdysozoa</taxon>
        <taxon>Nematoda</taxon>
        <taxon>Enoplea</taxon>
        <taxon>Dorylaimia</taxon>
        <taxon>Dioctophymatida</taxon>
        <taxon>Dioctophymatoidea</taxon>
        <taxon>Soboliphymatidae</taxon>
        <taxon>Soboliphyme</taxon>
    </lineage>
</organism>
<reference evidence="3 4" key="2">
    <citation type="submission" date="2018-11" db="EMBL/GenBank/DDBJ databases">
        <authorList>
            <consortium name="Pathogen Informatics"/>
        </authorList>
    </citation>
    <scope>NUCLEOTIDE SEQUENCE [LARGE SCALE GENOMIC DNA]</scope>
</reference>
<dbReference type="InterPro" id="IPR005225">
    <property type="entry name" value="Small_GTP-bd"/>
</dbReference>
<name>A0A183IZG8_9BILA</name>
<reference evidence="5" key="1">
    <citation type="submission" date="2016-06" db="UniProtKB">
        <authorList>
            <consortium name="WormBaseParasite"/>
        </authorList>
    </citation>
    <scope>IDENTIFICATION</scope>
</reference>
<sequence length="169" mass="19594">MNPGKCHYSAGFAEGSSLLMRFVEDRFDESIPSTIGIDYKMKTITVYDQSVRLQLWDTAGLDRYQTLTPSYYRGAQGIILVYDVTDRDSFDQLNNWLDEAQRYCEKKDFVAMLVGNKVDMEKMQSQVVIVRFVIFICRIDETLYFDDNVEEFAKGMVNICNNIDLVKKT</sequence>
<gene>
    <name evidence="3" type="ORF">SBAD_LOCUS9016</name>
</gene>
<dbReference type="InterPro" id="IPR001806">
    <property type="entry name" value="Small_GTPase"/>
</dbReference>
<dbReference type="FunFam" id="3.40.50.300:FF:001447">
    <property type="entry name" value="Ras-related protein Rab-1B"/>
    <property type="match status" value="1"/>
</dbReference>
<dbReference type="PRINTS" id="PR00449">
    <property type="entry name" value="RASTRNSFRMNG"/>
</dbReference>
<keyword evidence="4" id="KW-1185">Reference proteome</keyword>
<dbReference type="SMART" id="SM00175">
    <property type="entry name" value="RAB"/>
    <property type="match status" value="1"/>
</dbReference>
<evidence type="ECO:0000256" key="2">
    <source>
        <dbReference type="ARBA" id="ARBA00023134"/>
    </source>
</evidence>
<dbReference type="EMBL" id="UZAM01012212">
    <property type="protein sequence ID" value="VDP20644.1"/>
    <property type="molecule type" value="Genomic_DNA"/>
</dbReference>
<accession>A0A183IZG8</accession>
<evidence type="ECO:0000313" key="3">
    <source>
        <dbReference type="EMBL" id="VDP20644.1"/>
    </source>
</evidence>
<dbReference type="AlphaFoldDB" id="A0A183IZG8"/>
<dbReference type="SMART" id="SM00174">
    <property type="entry name" value="RHO"/>
    <property type="match status" value="1"/>
</dbReference>
<dbReference type="WBParaSite" id="SBAD_0000934201-mRNA-1">
    <property type="protein sequence ID" value="SBAD_0000934201-mRNA-1"/>
    <property type="gene ID" value="SBAD_0000934201"/>
</dbReference>
<evidence type="ECO:0000313" key="4">
    <source>
        <dbReference type="Proteomes" id="UP000270296"/>
    </source>
</evidence>
<keyword evidence="2" id="KW-0342">GTP-binding</keyword>
<evidence type="ECO:0000313" key="5">
    <source>
        <dbReference type="WBParaSite" id="SBAD_0000934201-mRNA-1"/>
    </source>
</evidence>
<dbReference type="GO" id="GO:0005525">
    <property type="term" value="F:GTP binding"/>
    <property type="evidence" value="ECO:0007669"/>
    <property type="project" value="UniProtKB-KW"/>
</dbReference>
<dbReference type="Proteomes" id="UP000270296">
    <property type="component" value="Unassembled WGS sequence"/>
</dbReference>
<protein>
    <submittedName>
        <fullName evidence="5">Ras family protein</fullName>
    </submittedName>
</protein>
<dbReference type="Pfam" id="PF00071">
    <property type="entry name" value="Ras"/>
    <property type="match status" value="1"/>
</dbReference>
<dbReference type="NCBIfam" id="TIGR00231">
    <property type="entry name" value="small_GTP"/>
    <property type="match status" value="1"/>
</dbReference>